<evidence type="ECO:0000256" key="1">
    <source>
        <dbReference type="ARBA" id="ARBA00006846"/>
    </source>
</evidence>
<evidence type="ECO:0000313" key="4">
    <source>
        <dbReference type="EMBL" id="CEF65247.1"/>
    </source>
</evidence>
<dbReference type="GO" id="GO:0046982">
    <property type="term" value="F:protein heterodimerization activity"/>
    <property type="evidence" value="ECO:0007669"/>
    <property type="project" value="InterPro"/>
</dbReference>
<proteinExistence type="inferred from homology"/>
<dbReference type="InterPro" id="IPR009072">
    <property type="entry name" value="Histone-fold"/>
</dbReference>
<evidence type="ECO:0000313" key="7">
    <source>
        <dbReference type="WormBase" id="SRAE_1000350000"/>
    </source>
</evidence>
<dbReference type="Proteomes" id="UP000035682">
    <property type="component" value="Unplaced"/>
</dbReference>
<evidence type="ECO:0000259" key="3">
    <source>
        <dbReference type="Pfam" id="PF00125"/>
    </source>
</evidence>
<comment type="similarity">
    <text evidence="1">Belongs to the histone H2B family.</text>
</comment>
<feature type="compositionally biased region" description="Basic and acidic residues" evidence="2">
    <location>
        <begin position="784"/>
        <end position="799"/>
    </location>
</feature>
<dbReference type="PANTHER" id="PTHR23428">
    <property type="entry name" value="HISTONE H2B"/>
    <property type="match status" value="1"/>
</dbReference>
<dbReference type="InterPro" id="IPR007125">
    <property type="entry name" value="H2A/H2B/H3"/>
</dbReference>
<dbReference type="InterPro" id="IPR000558">
    <property type="entry name" value="Histone_H2B"/>
</dbReference>
<dbReference type="SUPFAM" id="SSF47113">
    <property type="entry name" value="Histone-fold"/>
    <property type="match status" value="1"/>
</dbReference>
<evidence type="ECO:0000313" key="6">
    <source>
        <dbReference type="WBParaSite" id="SRAE_1000350000.1"/>
    </source>
</evidence>
<dbReference type="STRING" id="34506.A0A090L6A0"/>
<dbReference type="CDD" id="cd22910">
    <property type="entry name" value="HFD_H2B"/>
    <property type="match status" value="1"/>
</dbReference>
<dbReference type="RefSeq" id="XP_024504448.1">
    <property type="nucleotide sequence ID" value="XM_024650698.1"/>
</dbReference>
<feature type="region of interest" description="Disordered" evidence="2">
    <location>
        <begin position="628"/>
        <end position="648"/>
    </location>
</feature>
<dbReference type="WormBase" id="SRAE_1000350000">
    <property type="protein sequence ID" value="SRP10276"/>
    <property type="gene ID" value="WBGene00260117"/>
</dbReference>
<evidence type="ECO:0000256" key="2">
    <source>
        <dbReference type="SAM" id="MobiDB-lite"/>
    </source>
</evidence>
<feature type="domain" description="Core Histone H2A/H2B/H3" evidence="3">
    <location>
        <begin position="60"/>
        <end position="134"/>
    </location>
</feature>
<dbReference type="EMBL" id="LN609528">
    <property type="protein sequence ID" value="CEF65247.1"/>
    <property type="molecule type" value="Genomic_DNA"/>
</dbReference>
<dbReference type="Pfam" id="PF00125">
    <property type="entry name" value="Histone"/>
    <property type="match status" value="1"/>
</dbReference>
<reference evidence="4 5" key="1">
    <citation type="submission" date="2014-09" db="EMBL/GenBank/DDBJ databases">
        <authorList>
            <person name="Martin A.A."/>
        </authorList>
    </citation>
    <scope>NUCLEOTIDE SEQUENCE</scope>
    <source>
        <strain evidence="5">ED321</strain>
        <strain evidence="4">ED321 Heterogonic</strain>
    </source>
</reference>
<keyword evidence="5" id="KW-1185">Reference proteome</keyword>
<dbReference type="GO" id="GO:0003677">
    <property type="term" value="F:DNA binding"/>
    <property type="evidence" value="ECO:0007669"/>
    <property type="project" value="InterPro"/>
</dbReference>
<dbReference type="AlphaFoldDB" id="A0A090L6A0"/>
<dbReference type="GeneID" id="36377612"/>
<gene>
    <name evidence="4 6 7" type="ORF">SRAE_1000350000</name>
</gene>
<dbReference type="GO" id="GO:0000786">
    <property type="term" value="C:nucleosome"/>
    <property type="evidence" value="ECO:0007669"/>
    <property type="project" value="InterPro"/>
</dbReference>
<evidence type="ECO:0000313" key="5">
    <source>
        <dbReference type="Proteomes" id="UP000035682"/>
    </source>
</evidence>
<organism evidence="4">
    <name type="scientific">Strongyloides ratti</name>
    <name type="common">Parasitic roundworm</name>
    <dbReference type="NCBI Taxonomy" id="34506"/>
    <lineage>
        <taxon>Eukaryota</taxon>
        <taxon>Metazoa</taxon>
        <taxon>Ecdysozoa</taxon>
        <taxon>Nematoda</taxon>
        <taxon>Chromadorea</taxon>
        <taxon>Rhabditida</taxon>
        <taxon>Tylenchina</taxon>
        <taxon>Panagrolaimomorpha</taxon>
        <taxon>Strongyloidoidea</taxon>
        <taxon>Strongyloididae</taxon>
        <taxon>Strongyloides</taxon>
    </lineage>
</organism>
<sequence length="910" mass="106499">MFVSIYQTWKSCLNFLKKICYGNNNRKKIIFIKKYLDTDIESDHSIEKDPFLRKKVVKKCKAKKRVHKRRYSKEIKKILKRIYPDFKISFDGIDIMNCLINDVFDQIVLESSRLCHISNRKTIMIHDIEYAVKLIFPKKLSEKAIENATKSKDCIYNDGRFSCIGENTFTSSIYQRPSDDLILHKCCTFWHQTKDMQKKLKFNSEIMNCFNYEVNFNSKTKYPELYTDNFNENNLDPLKIKNYFTTFDNLDENKEIIFIKKIQPKKYGYYLMLCKNECIKKDNTIKNQTILTNFLLPSSDNINKKNVFFKNFNFSRNLDLRIKLENDKKKKYKFLKINSKELKSKEWEDISQSIKMATFKRMLYNLEKHFKQNNTTKNNKMFVFKVNSTIINLPALSFVDKNINNESNSLSLLFDNERKLKNMKKRISINGNVNKVNKENIKLSKIIIPLQTTTPFNDNFIYFKTRQNGLKIKIIPEKSNEITQITTSSTPITQVSKLNNDETLTVENLPLNLLMKIVQEHNMKENKIKSITSTTTPEPNDKKLKDEVLNLQKQLLLILLKDKEENKSKENILSLISKETLVKLLSNNNEQKHTTTTTTTEPTTKERVILELPKEVLQLLINANKISKQENTKKENDSNEKEKENNDEKISLSAVTLLKLLTTNLKNQSNEKNKSNEEDKIVSKNILITTSISPKKVYKSAAIIRSDGSESDEDIVEEYGEETEKTTRTTFLRKSKSKRTTKRALSLEYEEASDEKVEQRKIKTSTRSKFRKIFTQTTKKKVVDKDDSSDYEDNSERTKNTKSTKKLSKAASAAAVTIITSSESNELITSTTRNLRKLKQRNRHSTISHHKRNRKRMNRHKGLFESFNSSQFLINLIPRIKETFGIEPQVHPTEKKANIIPYRYNTTLDN</sequence>
<dbReference type="CTD" id="36377612"/>
<accession>A0A090L6A0</accession>
<protein>
    <submittedName>
        <fullName evidence="4 6">Histone H2B family and Histone core domain and Histone-fold domain-containing protein</fullName>
    </submittedName>
</protein>
<name>A0A090L6A0_STRRB</name>
<dbReference type="WBParaSite" id="SRAE_1000350000.1">
    <property type="protein sequence ID" value="SRAE_1000350000.1"/>
    <property type="gene ID" value="WBGene00260117"/>
</dbReference>
<reference evidence="6" key="2">
    <citation type="submission" date="2020-12" db="UniProtKB">
        <authorList>
            <consortium name="WormBaseParasite"/>
        </authorList>
    </citation>
    <scope>IDENTIFICATION</scope>
</reference>
<dbReference type="PRINTS" id="PR00621">
    <property type="entry name" value="HISTONEH2B"/>
</dbReference>
<dbReference type="SMART" id="SM00427">
    <property type="entry name" value="H2B"/>
    <property type="match status" value="1"/>
</dbReference>
<feature type="region of interest" description="Disordered" evidence="2">
    <location>
        <begin position="784"/>
        <end position="808"/>
    </location>
</feature>
<dbReference type="Gene3D" id="1.10.20.10">
    <property type="entry name" value="Histone, subunit A"/>
    <property type="match status" value="1"/>
</dbReference>
<dbReference type="GO" id="GO:0030527">
    <property type="term" value="F:structural constituent of chromatin"/>
    <property type="evidence" value="ECO:0007669"/>
    <property type="project" value="InterPro"/>
</dbReference>